<gene>
    <name evidence="1" type="ordered locus">MLP_04090</name>
</gene>
<organism evidence="1 2">
    <name type="scientific">Microlunatus phosphovorus (strain ATCC 700054 / DSM 10555 / JCM 9379 / NBRC 101784 / NCIMB 13414 / VKM Ac-1990 / NM-1)</name>
    <dbReference type="NCBI Taxonomy" id="1032480"/>
    <lineage>
        <taxon>Bacteria</taxon>
        <taxon>Bacillati</taxon>
        <taxon>Actinomycetota</taxon>
        <taxon>Actinomycetes</taxon>
        <taxon>Propionibacteriales</taxon>
        <taxon>Propionibacteriaceae</taxon>
        <taxon>Microlunatus</taxon>
    </lineage>
</organism>
<dbReference type="RefSeq" id="WP_013861312.1">
    <property type="nucleotide sequence ID" value="NC_015635.1"/>
</dbReference>
<accession>F5XJ97</accession>
<keyword evidence="2" id="KW-1185">Reference proteome</keyword>
<proteinExistence type="predicted"/>
<name>F5XJ97_MICPN</name>
<dbReference type="Proteomes" id="UP000007947">
    <property type="component" value="Chromosome"/>
</dbReference>
<dbReference type="KEGG" id="mph:MLP_04090"/>
<dbReference type="STRING" id="1032480.MLP_04090"/>
<dbReference type="EMBL" id="AP012204">
    <property type="protein sequence ID" value="BAK33423.1"/>
    <property type="molecule type" value="Genomic_DNA"/>
</dbReference>
<evidence type="ECO:0000313" key="1">
    <source>
        <dbReference type="EMBL" id="BAK33423.1"/>
    </source>
</evidence>
<evidence type="ECO:0000313" key="2">
    <source>
        <dbReference type="Proteomes" id="UP000007947"/>
    </source>
</evidence>
<reference evidence="1 2" key="1">
    <citation type="submission" date="2011-05" db="EMBL/GenBank/DDBJ databases">
        <title>Whole genome sequence of Microlunatus phosphovorus NM-1.</title>
        <authorList>
            <person name="Hosoyama A."/>
            <person name="Sasaki K."/>
            <person name="Harada T."/>
            <person name="Igarashi R."/>
            <person name="Kawakoshi A."/>
            <person name="Sasagawa M."/>
            <person name="Fukada J."/>
            <person name="Nakamura S."/>
            <person name="Katano Y."/>
            <person name="Hanada S."/>
            <person name="Kamagata Y."/>
            <person name="Nakamura N."/>
            <person name="Yamazaki S."/>
            <person name="Fujita N."/>
        </authorList>
    </citation>
    <scope>NUCLEOTIDE SEQUENCE [LARGE SCALE GENOMIC DNA]</scope>
    <source>
        <strain evidence="2">ATCC 700054 / DSM 10555 / JCM 9379 / NBRC 101784 / NCIMB 13414 / VKM Ac-1990 / NM-1</strain>
    </source>
</reference>
<dbReference type="AlphaFoldDB" id="F5XJ97"/>
<protein>
    <submittedName>
        <fullName evidence="1">Uncharacterized protein</fullName>
    </submittedName>
</protein>
<sequence>MRLELTVSYSHLFRGVRLRGPAAVALPVRASGVDLMFSDGVELEAELVELDDAALALAVPAYETATGHQIKAALWSIGEVIADQDAMTIKLGPRLH</sequence>
<dbReference type="HOGENOM" id="CLU_2356579_0_0_11"/>